<dbReference type="OrthoDB" id="5869583at2759"/>
<protein>
    <recommendedName>
        <fullName evidence="2">VWFA domain-containing protein</fullName>
    </recommendedName>
</protein>
<evidence type="ECO:0000256" key="1">
    <source>
        <dbReference type="SAM" id="SignalP"/>
    </source>
</evidence>
<evidence type="ECO:0000313" key="4">
    <source>
        <dbReference type="Proteomes" id="UP000271889"/>
    </source>
</evidence>
<dbReference type="PANTHER" id="PTHR31024:SF13">
    <property type="entry name" value="C-TYPE LECTIN DOMAIN-CONTAINING PROTEIN 160"/>
    <property type="match status" value="1"/>
</dbReference>
<sequence length="238" mass="26425">MNLFSRVFLLGLLLTVGAQNELDAAIRYYERECACTPAKLWLDVVVVMDTSLGMTEEGLAQVLANIGTVFDPTTITQGAGHHTRIGLVTYGSKAEIKHKLTEFKSTDEFLERIWEIQRANDPSSDLKDGLMKAEQVFREGRADGTRNNCKEAIIIYASVFKESHFEDAKQLADQIKISGKDIIVIAFDQGGKPNALDQIRKIATEGFYFTNVVPNLSGEVQHALCASKMRSEPRILAN</sequence>
<dbReference type="PROSITE" id="PS50234">
    <property type="entry name" value="VWFA"/>
    <property type="match status" value="1"/>
</dbReference>
<dbReference type="Proteomes" id="UP000271889">
    <property type="component" value="Unassembled WGS sequence"/>
</dbReference>
<dbReference type="Pfam" id="PF00092">
    <property type="entry name" value="VWA"/>
    <property type="match status" value="1"/>
</dbReference>
<keyword evidence="1" id="KW-0732">Signal</keyword>
<organism evidence="3 4">
    <name type="scientific">Cylicostephanus goldi</name>
    <name type="common">Nematode worm</name>
    <dbReference type="NCBI Taxonomy" id="71465"/>
    <lineage>
        <taxon>Eukaryota</taxon>
        <taxon>Metazoa</taxon>
        <taxon>Ecdysozoa</taxon>
        <taxon>Nematoda</taxon>
        <taxon>Chromadorea</taxon>
        <taxon>Rhabditida</taxon>
        <taxon>Rhabditina</taxon>
        <taxon>Rhabditomorpha</taxon>
        <taxon>Strongyloidea</taxon>
        <taxon>Strongylidae</taxon>
        <taxon>Cylicostephanus</taxon>
    </lineage>
</organism>
<feature type="chain" id="PRO_5018152779" description="VWFA domain-containing protein" evidence="1">
    <location>
        <begin position="19"/>
        <end position="238"/>
    </location>
</feature>
<evidence type="ECO:0000259" key="2">
    <source>
        <dbReference type="PROSITE" id="PS50234"/>
    </source>
</evidence>
<dbReference type="SMART" id="SM00327">
    <property type="entry name" value="VWA"/>
    <property type="match status" value="1"/>
</dbReference>
<dbReference type="AlphaFoldDB" id="A0A3P6RR58"/>
<keyword evidence="4" id="KW-1185">Reference proteome</keyword>
<feature type="domain" description="VWFA" evidence="2">
    <location>
        <begin position="43"/>
        <end position="238"/>
    </location>
</feature>
<dbReference type="GO" id="GO:0045087">
    <property type="term" value="P:innate immune response"/>
    <property type="evidence" value="ECO:0007669"/>
    <property type="project" value="TreeGrafter"/>
</dbReference>
<name>A0A3P6RR58_CYLGO</name>
<dbReference type="InterPro" id="IPR036465">
    <property type="entry name" value="vWFA_dom_sf"/>
</dbReference>
<evidence type="ECO:0000313" key="3">
    <source>
        <dbReference type="EMBL" id="VDK57250.1"/>
    </source>
</evidence>
<accession>A0A3P6RR58</accession>
<feature type="signal peptide" evidence="1">
    <location>
        <begin position="1"/>
        <end position="18"/>
    </location>
</feature>
<proteinExistence type="predicted"/>
<dbReference type="SUPFAM" id="SSF53300">
    <property type="entry name" value="vWA-like"/>
    <property type="match status" value="1"/>
</dbReference>
<reference evidence="3 4" key="1">
    <citation type="submission" date="2018-11" db="EMBL/GenBank/DDBJ databases">
        <authorList>
            <consortium name="Pathogen Informatics"/>
        </authorList>
    </citation>
    <scope>NUCLEOTIDE SEQUENCE [LARGE SCALE GENOMIC DNA]</scope>
</reference>
<dbReference type="EMBL" id="UYRV01010206">
    <property type="protein sequence ID" value="VDK57250.1"/>
    <property type="molecule type" value="Genomic_DNA"/>
</dbReference>
<dbReference type="InterPro" id="IPR002035">
    <property type="entry name" value="VWF_A"/>
</dbReference>
<gene>
    <name evidence="3" type="ORF">CGOC_LOCUS3917</name>
</gene>
<dbReference type="Gene3D" id="3.40.50.410">
    <property type="entry name" value="von Willebrand factor, type A domain"/>
    <property type="match status" value="1"/>
</dbReference>
<dbReference type="PANTHER" id="PTHR31024">
    <property type="entry name" value="C-TYPE LECTIN"/>
    <property type="match status" value="1"/>
</dbReference>